<feature type="domain" description="TonB-dependent receptor-like beta-barrel" evidence="11">
    <location>
        <begin position="409"/>
        <end position="868"/>
    </location>
</feature>
<keyword evidence="6 8" id="KW-0472">Membrane</keyword>
<dbReference type="InterPro" id="IPR037066">
    <property type="entry name" value="Plug_dom_sf"/>
</dbReference>
<dbReference type="SUPFAM" id="SSF56935">
    <property type="entry name" value="Porins"/>
    <property type="match status" value="1"/>
</dbReference>
<keyword evidence="7 8" id="KW-0998">Cell outer membrane</keyword>
<dbReference type="InterPro" id="IPR000531">
    <property type="entry name" value="Beta-barrel_TonB"/>
</dbReference>
<evidence type="ECO:0000256" key="1">
    <source>
        <dbReference type="ARBA" id="ARBA00004571"/>
    </source>
</evidence>
<evidence type="ECO:0000256" key="8">
    <source>
        <dbReference type="PROSITE-ProRule" id="PRU01360"/>
    </source>
</evidence>
<dbReference type="PANTHER" id="PTHR47234">
    <property type="match status" value="1"/>
</dbReference>
<evidence type="ECO:0000256" key="10">
    <source>
        <dbReference type="SAM" id="MobiDB-lite"/>
    </source>
</evidence>
<keyword evidence="5 9" id="KW-0798">TonB box</keyword>
<evidence type="ECO:0000256" key="5">
    <source>
        <dbReference type="ARBA" id="ARBA00023077"/>
    </source>
</evidence>
<dbReference type="Pfam" id="PF07715">
    <property type="entry name" value="Plug"/>
    <property type="match status" value="1"/>
</dbReference>
<dbReference type="GO" id="GO:0009279">
    <property type="term" value="C:cell outer membrane"/>
    <property type="evidence" value="ECO:0007669"/>
    <property type="project" value="UniProtKB-SubCell"/>
</dbReference>
<reference evidence="13 14" key="1">
    <citation type="submission" date="2019-12" db="EMBL/GenBank/DDBJ databases">
        <authorList>
            <person name="Lee S.D."/>
        </authorList>
    </citation>
    <scope>NUCLEOTIDE SEQUENCE [LARGE SCALE GENOMIC DNA]</scope>
    <source>
        <strain evidence="13 14">GH3-10</strain>
    </source>
</reference>
<comment type="similarity">
    <text evidence="8 9">Belongs to the TonB-dependent receptor family.</text>
</comment>
<keyword evidence="14" id="KW-1185">Reference proteome</keyword>
<protein>
    <submittedName>
        <fullName evidence="13">TonB-dependent receptor</fullName>
    </submittedName>
</protein>
<feature type="domain" description="TonB-dependent receptor plug" evidence="12">
    <location>
        <begin position="95"/>
        <end position="210"/>
    </location>
</feature>
<gene>
    <name evidence="13" type="ORF">GRF63_09740</name>
</gene>
<organism evidence="13 14">
    <name type="scientific">Aurantiacibacter rhizosphaerae</name>
    <dbReference type="NCBI Taxonomy" id="2691582"/>
    <lineage>
        <taxon>Bacteria</taxon>
        <taxon>Pseudomonadati</taxon>
        <taxon>Pseudomonadota</taxon>
        <taxon>Alphaproteobacteria</taxon>
        <taxon>Sphingomonadales</taxon>
        <taxon>Erythrobacteraceae</taxon>
        <taxon>Aurantiacibacter</taxon>
    </lineage>
</organism>
<evidence type="ECO:0000256" key="2">
    <source>
        <dbReference type="ARBA" id="ARBA00022448"/>
    </source>
</evidence>
<dbReference type="InterPro" id="IPR039426">
    <property type="entry name" value="TonB-dep_rcpt-like"/>
</dbReference>
<comment type="caution">
    <text evidence="13">The sequence shown here is derived from an EMBL/GenBank/DDBJ whole genome shotgun (WGS) entry which is preliminary data.</text>
</comment>
<comment type="subcellular location">
    <subcellularLocation>
        <location evidence="1 8">Cell outer membrane</location>
        <topology evidence="1 8">Multi-pass membrane protein</topology>
    </subcellularLocation>
</comment>
<sequence length="905" mass="96198">MACKEPNPPKAYTDFNPVDNARKPTGEMPDARERITMRKSLNSNFAALLGSGSLIALCLPGAALAQDAGAGIEEEVVPAIVVTGSRIRGIEPTGSPVIGLGREDIEASSASTTTELLSELPQVFNFGATDASFTSANNQNANRTFGTGINLRGLGTESTLTLLDGRRLPAAGTQSQFFDPSVIPTMAIARLEVLADGSSGIYGSDAVGGVVNILLRKNFDGAEAMGRVKFADGFEEYQAGLALGKSWATGSVMVAGEYNKRGTLFASERDFYTDDLTPFGGPDLRSTNSAPGNITVGGVSYAIPDGDGENLTPGDFTAGTRNLQSAYLGAGVLPEQERYSVAATFEQEITPNIEFYAQGFYAERDGVLAGPALAAQFDVPPSNPFYVNPGAPGERVTVAYSFINELGTERSPSSQQAYHITGGLNAQLGADWSANVFYAYGHDKERSLTRNLGSGPLGGVLAAALADPNPATAFNPFSSTGNNNPDTINSFVGSFRVDTDYGIHEYGASVDGPLFEMPAGEVRVALGAARQEINFKDLAPFQTDFDRKINSVFGEVFVPVIGGNGPELNLSAAVRYDDYNDVGDTVNPKFGVTFRPVESLTLRGSYGTSFRAPTLSDTGLPFNQYRPLVDSNNNLRNVLFIRGGNPDLQPEEATTWSLGADWQPDAIDGLSLSVTYYNVDYTNRIATPGNDLLALQKPELAPIVTFNPPIDLVNAIIAGGLFSPPPASPADVEAIVDGRKVNLGANKTDGLEFIGSYESFADWGSWRVGVNATKILSFDRSIITGTPLRDVLDTINNPASFIARAYAGAEVGGLSGTVFVNHYGSYDNDSVTPIQDVPSHTEFDLALRYTLEQPVAFTQSVTFTLDVQDIFDNDPPYVQNGNLAFDPNAHSPIGRTIAIGLRAGF</sequence>
<keyword evidence="2 8" id="KW-0813">Transport</keyword>
<evidence type="ECO:0000256" key="4">
    <source>
        <dbReference type="ARBA" id="ARBA00022692"/>
    </source>
</evidence>
<evidence type="ECO:0000313" key="14">
    <source>
        <dbReference type="Proteomes" id="UP000461409"/>
    </source>
</evidence>
<dbReference type="PANTHER" id="PTHR47234:SF2">
    <property type="entry name" value="TONB-DEPENDENT RECEPTOR"/>
    <property type="match status" value="1"/>
</dbReference>
<reference evidence="13 14" key="2">
    <citation type="submission" date="2020-02" db="EMBL/GenBank/DDBJ databases">
        <title>Erythrobacter dongmakensis sp. nov., isolated from a tidal mudflat.</title>
        <authorList>
            <person name="Kim I.S."/>
        </authorList>
    </citation>
    <scope>NUCLEOTIDE SEQUENCE [LARGE SCALE GENOMIC DNA]</scope>
    <source>
        <strain evidence="13 14">GH3-10</strain>
    </source>
</reference>
<dbReference type="AlphaFoldDB" id="A0A844XF98"/>
<dbReference type="InterPro" id="IPR036942">
    <property type="entry name" value="Beta-barrel_TonB_sf"/>
</dbReference>
<keyword evidence="3 8" id="KW-1134">Transmembrane beta strand</keyword>
<evidence type="ECO:0000256" key="9">
    <source>
        <dbReference type="RuleBase" id="RU003357"/>
    </source>
</evidence>
<keyword evidence="13" id="KW-0675">Receptor</keyword>
<dbReference type="Gene3D" id="2.40.170.20">
    <property type="entry name" value="TonB-dependent receptor, beta-barrel domain"/>
    <property type="match status" value="1"/>
</dbReference>
<name>A0A844XF98_9SPHN</name>
<evidence type="ECO:0000313" key="13">
    <source>
        <dbReference type="EMBL" id="MWV28185.1"/>
    </source>
</evidence>
<evidence type="ECO:0000256" key="3">
    <source>
        <dbReference type="ARBA" id="ARBA00022452"/>
    </source>
</evidence>
<proteinExistence type="inferred from homology"/>
<dbReference type="PROSITE" id="PS52016">
    <property type="entry name" value="TONB_DEPENDENT_REC_3"/>
    <property type="match status" value="1"/>
</dbReference>
<evidence type="ECO:0000259" key="12">
    <source>
        <dbReference type="Pfam" id="PF07715"/>
    </source>
</evidence>
<evidence type="ECO:0000259" key="11">
    <source>
        <dbReference type="Pfam" id="PF00593"/>
    </source>
</evidence>
<dbReference type="Pfam" id="PF00593">
    <property type="entry name" value="TonB_dep_Rec_b-barrel"/>
    <property type="match status" value="1"/>
</dbReference>
<dbReference type="Gene3D" id="2.170.130.10">
    <property type="entry name" value="TonB-dependent receptor, plug domain"/>
    <property type="match status" value="1"/>
</dbReference>
<evidence type="ECO:0000256" key="7">
    <source>
        <dbReference type="ARBA" id="ARBA00023237"/>
    </source>
</evidence>
<keyword evidence="4 8" id="KW-0812">Transmembrane</keyword>
<dbReference type="InterPro" id="IPR012910">
    <property type="entry name" value="Plug_dom"/>
</dbReference>
<evidence type="ECO:0000256" key="6">
    <source>
        <dbReference type="ARBA" id="ARBA00023136"/>
    </source>
</evidence>
<dbReference type="Proteomes" id="UP000461409">
    <property type="component" value="Unassembled WGS sequence"/>
</dbReference>
<dbReference type="EMBL" id="WUBR01000002">
    <property type="protein sequence ID" value="MWV28185.1"/>
    <property type="molecule type" value="Genomic_DNA"/>
</dbReference>
<feature type="region of interest" description="Disordered" evidence="10">
    <location>
        <begin position="1"/>
        <end position="27"/>
    </location>
</feature>
<accession>A0A844XF98</accession>